<dbReference type="Pfam" id="PF02927">
    <property type="entry name" value="CelD_N"/>
    <property type="match status" value="1"/>
</dbReference>
<sequence>MRLTQALSPISLAIALATLSGVVYSVYFQAANVARGTPQSTSQGLGEQRLTPQQVYPVRSDIVAIEIHTGHVIRGKQQRFQRQFGDYITPHRHATKDDWVKRFGRARGALVGHDRKQFYGFDRLTGKDLNISNWRNSENIRIQSSDDPRYRSAQSVKSVHRKMRPRDTAQIDTWKFQWATTHTLYLTLPTALTPGKTYTITSPDPNVAPITFRYQPTTNRSEAVQVSHLGFRPDDPGKVAFLSAWMGDGGGVNYPIGQTFWLVNSQGKQVFTGKTRRSRRADEAEDGRGLNHNHTDVDVMDFSDFQQPGQYRVCVATIGCSFPFKIGPQVWQSAFYTSVRGLYHQRSGIALGAPYTSYKRPRAFHPNDGVKVYQATARLVDNDQGIWGKTSFLKLLPQTKTTKILPQAWGGYFDAGDWDRRIQHVEVSRSLIELAELFPDYFERLNLNLPESNNQLPDIIDEALWNLDFYRRMQAADGGISGGIQSASYPKTGEASWQETADILAYKPDPWSSYLYVAGAAQIAHWLRDRQPKLAATYRLSAVRAMDYAERYWHKPDPSHKHFQLRDARNLAALAMLRLTEQTKWHQVFEATTVFTKRDIPIEKWDFHDQRDAAFLYLRLPAHLTQAKLRQNVHESFFKAADKIIRSGQKSAHKWAKEDDNAPIGWGNSLGSPKTVTLLRAHHLSQDDRYLKAATLASQFSAGANPLNLVYTTGLGHRSPRNPLIIDQRITGQAPPPGITVYGPLNPAFFKNDWFTKLMEPAMYPAWSKWPTTEAYFDVFTSVAMSEFTVMQTIGPTAYTWGYLAARQSPNR</sequence>
<reference evidence="7" key="1">
    <citation type="submission" date="2020-10" db="EMBL/GenBank/DDBJ databases">
        <authorList>
            <person name="Castelo-Branco R."/>
            <person name="Eusebio N."/>
            <person name="Adriana R."/>
            <person name="Vieira A."/>
            <person name="Brugerolle De Fraissinette N."/>
            <person name="Rezende De Castro R."/>
            <person name="Schneider M.P."/>
            <person name="Vasconcelos V."/>
            <person name="Leao P.N."/>
        </authorList>
    </citation>
    <scope>NUCLEOTIDE SEQUENCE</scope>
    <source>
        <strain evidence="7">LEGE 11480</strain>
    </source>
</reference>
<gene>
    <name evidence="7" type="ORF">IQ266_08430</name>
</gene>
<keyword evidence="8" id="KW-1185">Reference proteome</keyword>
<evidence type="ECO:0000256" key="4">
    <source>
        <dbReference type="SAM" id="MobiDB-lite"/>
    </source>
</evidence>
<feature type="compositionally biased region" description="Basic and acidic residues" evidence="4">
    <location>
        <begin position="280"/>
        <end position="292"/>
    </location>
</feature>
<comment type="similarity">
    <text evidence="1">Belongs to the glycosyl hydrolase 9 (cellulase E) family.</text>
</comment>
<dbReference type="RefSeq" id="WP_264324570.1">
    <property type="nucleotide sequence ID" value="NZ_JADEXQ010000021.1"/>
</dbReference>
<dbReference type="InterPro" id="IPR012341">
    <property type="entry name" value="6hp_glycosidase-like_sf"/>
</dbReference>
<feature type="region of interest" description="Disordered" evidence="4">
    <location>
        <begin position="273"/>
        <end position="292"/>
    </location>
</feature>
<evidence type="ECO:0000256" key="1">
    <source>
        <dbReference type="ARBA" id="ARBA00007072"/>
    </source>
</evidence>
<evidence type="ECO:0000259" key="6">
    <source>
        <dbReference type="Pfam" id="PF02927"/>
    </source>
</evidence>
<evidence type="ECO:0000259" key="5">
    <source>
        <dbReference type="Pfam" id="PF00759"/>
    </source>
</evidence>
<dbReference type="EMBL" id="JADEXQ010000021">
    <property type="protein sequence ID" value="MBE9029751.1"/>
    <property type="molecule type" value="Genomic_DNA"/>
</dbReference>
<dbReference type="GO" id="GO:0000272">
    <property type="term" value="P:polysaccharide catabolic process"/>
    <property type="evidence" value="ECO:0007669"/>
    <property type="project" value="UniProtKB-KW"/>
</dbReference>
<feature type="domain" description="Glycoside hydrolase family 9" evidence="5">
    <location>
        <begin position="332"/>
        <end position="790"/>
    </location>
</feature>
<proteinExistence type="inferred from homology"/>
<dbReference type="Pfam" id="PF00759">
    <property type="entry name" value="Glyco_hydro_9"/>
    <property type="match status" value="1"/>
</dbReference>
<dbReference type="Gene3D" id="2.60.40.10">
    <property type="entry name" value="Immunoglobulins"/>
    <property type="match status" value="1"/>
</dbReference>
<comment type="caution">
    <text evidence="7">The sequence shown here is derived from an EMBL/GenBank/DDBJ whole genome shotgun (WGS) entry which is preliminary data.</text>
</comment>
<accession>A0A928VJI5</accession>
<dbReference type="InterPro" id="IPR014756">
    <property type="entry name" value="Ig_E-set"/>
</dbReference>
<evidence type="ECO:0000256" key="2">
    <source>
        <dbReference type="ARBA" id="ARBA00023277"/>
    </source>
</evidence>
<protein>
    <submittedName>
        <fullName evidence="7">Glycoside hydrolase family 9 protein</fullName>
    </submittedName>
</protein>
<dbReference type="Proteomes" id="UP000625316">
    <property type="component" value="Unassembled WGS sequence"/>
</dbReference>
<dbReference type="AlphaFoldDB" id="A0A928VJI5"/>
<keyword evidence="7" id="KW-0378">Hydrolase</keyword>
<dbReference type="CDD" id="cd02850">
    <property type="entry name" value="E_set_Cellulase_N"/>
    <property type="match status" value="1"/>
</dbReference>
<keyword evidence="3" id="KW-0624">Polysaccharide degradation</keyword>
<evidence type="ECO:0000313" key="8">
    <source>
        <dbReference type="Proteomes" id="UP000625316"/>
    </source>
</evidence>
<dbReference type="SUPFAM" id="SSF81296">
    <property type="entry name" value="E set domains"/>
    <property type="match status" value="1"/>
</dbReference>
<dbReference type="InterPro" id="IPR008928">
    <property type="entry name" value="6-hairpin_glycosidase_sf"/>
</dbReference>
<dbReference type="SUPFAM" id="SSF48208">
    <property type="entry name" value="Six-hairpin glycosidases"/>
    <property type="match status" value="1"/>
</dbReference>
<organism evidence="7 8">
    <name type="scientific">Romeriopsis navalis LEGE 11480</name>
    <dbReference type="NCBI Taxonomy" id="2777977"/>
    <lineage>
        <taxon>Bacteria</taxon>
        <taxon>Bacillati</taxon>
        <taxon>Cyanobacteriota</taxon>
        <taxon>Cyanophyceae</taxon>
        <taxon>Leptolyngbyales</taxon>
        <taxon>Leptolyngbyaceae</taxon>
        <taxon>Romeriopsis</taxon>
        <taxon>Romeriopsis navalis</taxon>
    </lineage>
</organism>
<dbReference type="GO" id="GO:0008810">
    <property type="term" value="F:cellulase activity"/>
    <property type="evidence" value="ECO:0007669"/>
    <property type="project" value="InterPro"/>
</dbReference>
<feature type="domain" description="Cellulase Ig-like" evidence="6">
    <location>
        <begin position="221"/>
        <end position="317"/>
    </location>
</feature>
<evidence type="ECO:0000313" key="7">
    <source>
        <dbReference type="EMBL" id="MBE9029751.1"/>
    </source>
</evidence>
<dbReference type="Gene3D" id="1.50.10.10">
    <property type="match status" value="1"/>
</dbReference>
<dbReference type="InterPro" id="IPR013783">
    <property type="entry name" value="Ig-like_fold"/>
</dbReference>
<evidence type="ECO:0000256" key="3">
    <source>
        <dbReference type="ARBA" id="ARBA00023326"/>
    </source>
</evidence>
<name>A0A928VJI5_9CYAN</name>
<dbReference type="InterPro" id="IPR004197">
    <property type="entry name" value="Cellulase_Ig-like"/>
</dbReference>
<keyword evidence="2" id="KW-0119">Carbohydrate metabolism</keyword>
<dbReference type="InterPro" id="IPR001701">
    <property type="entry name" value="Glyco_hydro_9"/>
</dbReference>